<feature type="domain" description="Sushi" evidence="5">
    <location>
        <begin position="1366"/>
        <end position="1426"/>
    </location>
</feature>
<sequence length="1918" mass="201539">MRIDPFLVAAGGGSSALELFGDVGTTGYKWLHGVMSQTSSIYAVPAGASTVLVIDTASLNVSELAIGATLPASFENFVHSVLSPQGDIFGIPADSTFVLWIRPSTQAVSTLGNFSSDTLKWGSGILGLDGIIYGIPGAATVILRIDPATDPPTLDETLGDGLFDATTQKWSAAILGPDGRIFGVPHGASQVLLIDPALSSVFLVGPVWGGGLYKWQGGILAIDHSIYMMPYDNERVLRVIPNSTGADVVEEVLDGFTLPGEQKYSGVAMVPSGALFAFPAYAAEVLSMVPAVDLCLAGPQFQESVCTLGQSCTVELTPTPDWPTNLSNGILWVSPAGSLCQEQLNLEVIGFTNPQTEPTQTGQGEQVTHSFGTGLSGNVSTQSLLCWKFHASSLDIIELGQFQLLGPYQNHQVICNLGEPCLVILNGVGLDNSSWVLAAAANGSCNVSNETLADFQGFANPVKYDGSPGESASFGLGEAINGTAGSYEICWSSSTLTSPSLDLFVTHVGSLVVNGPFLATSIDLSCWVQFECSLVVAGVGLSAQNQLTIGQLDCNSTMQLAMIDGFSNPVTSTNGTTYVIGAALAAYRDRLVLCWHATSTATGIPLGTLMVYGPVNGGLHITCRLNDTCSISLANETIIGYIDDGFSLQNRLQLEKQDSCTGIPASLWGNLSQPVVPSATLVANFSSLFFDLFAPTANNVTAADEVLGAYSLCLSLGDGPFAMKLGLLLIEDVFCAAPEGIVQALEPACLSSTTGLSASSLRHGESCITQCDAESTESLNSLDCVYGELQPASFECFRSCTTAPVVNNGLSHESCAGLLHGAVCDLQCAANTVASGYLLCNFGFFIHKALLPGEFLFGVPRCYQSCDATTVCGAAYALLPHAESCQVVCPSGSRPDTSTVSCRDGTLDPPSPECLAGCTSGPDVQNATNTNECGSVVSGTACSIRCQAGYAKTGDPVCTRGTWSIERCLAPCVPPAVANTTDGWSSCNGIIDGGVVPHSVPCTPACKTGLVVLCIASNIVLAKAGFLPEVPGGLGELSCFDGQLSPSSFLCRAPCSQAPSVAFADQTLLAACAGTLHNQSCEVSCLGGRIKTGDLACQDGVFSSASCMQLCTSPPIVANALPVSGCTARPNGATCSIQCAEGFSSPPNLSAAVCTDGAWSEVRCDKACAAPADVEQAAEPSCQEGLTVYSGGACTPSCQEGLQPNEIQLQCFQGVLSPPVFSCGRECGEVGFIEHAVPEALVRCVGMQYKKVCPLSCSAGFRPSADLFCGQLGWQQYLPSDPTAPLAPLPSCERVTCSLPLPSVPGSDQAAVASGRLCVTAIAGDNCSDVQCPLGSVLSGHFQCGDSGLWRPVPAPGTSEVKCAEQLCPENSPAPIQGESTFCLERAIGSTCPLTCPNGYRSTSGYICGSDSQWVPLPGPAPACSPGTCDTLPSLGNALFSEACLGLPSGGTCQGECIPPWQPLGQYRCEAERWVEVPLCLPPEMSANASLPTVPAVTFSALLEPSSDLQDFYSLDEWALLSEGPMEQSVRRLVTETAPATSPATVRVIGKRAEEASSGQARRVQSVAELKPPAWLVEFHLLIAPNPVAAAGQQVMAALRQLQPGQMAEGFVQALPAVARPEVLRLTAAAPQQVSLPTPAAEALAQPDGLVLTTTTTTTTQPVWTPATQPSEGSNQSGSGDANLADDTGFDARWILLIISIPLAFALAIFVSRSLRRYFTASHETVTEADKVDFQYVLREERLSDDAAGDVSLNQVKGHERRQTMRAQREDLHAAMTTGILEAAAAEVEAETEQPEDEERTYDLAKLGDQKQMPTIGLGLETLQNPERRQTQAPDCMVDVRSLRQGTGEMMVRSQTNLTKREKRSIFKKALWACWAEVWYSFLEAFPLLNKCCRCDKLRVRVRTVRERERESESETVL</sequence>
<organism evidence="6 7">
    <name type="scientific">Durusdinium trenchii</name>
    <dbReference type="NCBI Taxonomy" id="1381693"/>
    <lineage>
        <taxon>Eukaryota</taxon>
        <taxon>Sar</taxon>
        <taxon>Alveolata</taxon>
        <taxon>Dinophyceae</taxon>
        <taxon>Suessiales</taxon>
        <taxon>Symbiodiniaceae</taxon>
        <taxon>Durusdinium</taxon>
    </lineage>
</organism>
<proteinExistence type="predicted"/>
<dbReference type="PROSITE" id="PS50923">
    <property type="entry name" value="SUSHI"/>
    <property type="match status" value="1"/>
</dbReference>
<evidence type="ECO:0000256" key="4">
    <source>
        <dbReference type="SAM" id="Phobius"/>
    </source>
</evidence>
<evidence type="ECO:0000259" key="5">
    <source>
        <dbReference type="PROSITE" id="PS50923"/>
    </source>
</evidence>
<evidence type="ECO:0000313" key="6">
    <source>
        <dbReference type="EMBL" id="CAK9066911.1"/>
    </source>
</evidence>
<dbReference type="InterPro" id="IPR050350">
    <property type="entry name" value="Compl-Cell_Adhes-Reg"/>
</dbReference>
<dbReference type="Proteomes" id="UP001642484">
    <property type="component" value="Unassembled WGS sequence"/>
</dbReference>
<evidence type="ECO:0000256" key="2">
    <source>
        <dbReference type="ARBA" id="ARBA00023157"/>
    </source>
</evidence>
<dbReference type="SMART" id="SM00032">
    <property type="entry name" value="CCP"/>
    <property type="match status" value="4"/>
</dbReference>
<protein>
    <recommendedName>
        <fullName evidence="5">Sushi domain-containing protein</fullName>
    </recommendedName>
</protein>
<evidence type="ECO:0000256" key="3">
    <source>
        <dbReference type="SAM" id="MobiDB-lite"/>
    </source>
</evidence>
<dbReference type="InterPro" id="IPR000436">
    <property type="entry name" value="Sushi_SCR_CCP_dom"/>
</dbReference>
<dbReference type="PANTHER" id="PTHR19325">
    <property type="entry name" value="COMPLEMENT COMPONENT-RELATED SUSHI DOMAIN-CONTAINING"/>
    <property type="match status" value="1"/>
</dbReference>
<keyword evidence="4" id="KW-1133">Transmembrane helix</keyword>
<dbReference type="EMBL" id="CAXAMN010022151">
    <property type="protein sequence ID" value="CAK9066911.1"/>
    <property type="molecule type" value="Genomic_DNA"/>
</dbReference>
<keyword evidence="1" id="KW-0768">Sushi</keyword>
<dbReference type="Pfam" id="PF00084">
    <property type="entry name" value="Sushi"/>
    <property type="match status" value="1"/>
</dbReference>
<name>A0ABP0NSZ4_9DINO</name>
<keyword evidence="4" id="KW-0812">Transmembrane</keyword>
<comment type="caution">
    <text evidence="6">The sequence shown here is derived from an EMBL/GenBank/DDBJ whole genome shotgun (WGS) entry which is preliminary data.</text>
</comment>
<feature type="compositionally biased region" description="Polar residues" evidence="3">
    <location>
        <begin position="1661"/>
        <end position="1680"/>
    </location>
</feature>
<feature type="transmembrane region" description="Helical" evidence="4">
    <location>
        <begin position="1694"/>
        <end position="1712"/>
    </location>
</feature>
<dbReference type="PANTHER" id="PTHR19325:SF560">
    <property type="entry name" value="SUSHI, VON WILLEBRAND FACTOR TYPE A, EGF AND PENTRAXIN DOMAIN-CONTAINING PROTEIN 1"/>
    <property type="match status" value="1"/>
</dbReference>
<feature type="region of interest" description="Disordered" evidence="3">
    <location>
        <begin position="1659"/>
        <end position="1682"/>
    </location>
</feature>
<gene>
    <name evidence="6" type="ORF">CCMP2556_LOCUS32879</name>
</gene>
<evidence type="ECO:0000256" key="1">
    <source>
        <dbReference type="ARBA" id="ARBA00022659"/>
    </source>
</evidence>
<evidence type="ECO:0000313" key="7">
    <source>
        <dbReference type="Proteomes" id="UP001642484"/>
    </source>
</evidence>
<keyword evidence="2" id="KW-1015">Disulfide bond</keyword>
<keyword evidence="4" id="KW-0472">Membrane</keyword>
<reference evidence="6 7" key="1">
    <citation type="submission" date="2024-02" db="EMBL/GenBank/DDBJ databases">
        <authorList>
            <person name="Chen Y."/>
            <person name="Shah S."/>
            <person name="Dougan E. K."/>
            <person name="Thang M."/>
            <person name="Chan C."/>
        </authorList>
    </citation>
    <scope>NUCLEOTIDE SEQUENCE [LARGE SCALE GENOMIC DNA]</scope>
</reference>
<dbReference type="SUPFAM" id="SSF101898">
    <property type="entry name" value="NHL repeat"/>
    <property type="match status" value="1"/>
</dbReference>
<keyword evidence="7" id="KW-1185">Reference proteome</keyword>
<accession>A0ABP0NSZ4</accession>